<dbReference type="EMBL" id="BK014181">
    <property type="protein sequence ID" value="DAD52699.1"/>
    <property type="molecule type" value="Genomic_RNA"/>
</dbReference>
<evidence type="ECO:0000313" key="2">
    <source>
        <dbReference type="EMBL" id="DAD52699.1"/>
    </source>
</evidence>
<sequence>MSENLGLTNESIQMLIASVTRSEAAQLSELEAERLLNAIARVQSGVPTGSIVNRPQPNNGQGTAQ</sequence>
<accession>A0A8S5L565</accession>
<evidence type="ECO:0000256" key="1">
    <source>
        <dbReference type="SAM" id="MobiDB-lite"/>
    </source>
</evidence>
<dbReference type="Proteomes" id="UP000676864">
    <property type="component" value="Segment"/>
</dbReference>
<evidence type="ECO:0000313" key="3">
    <source>
        <dbReference type="Proteomes" id="UP000676864"/>
    </source>
</evidence>
<organism evidence="2 3">
    <name type="scientific">ssRNA phage SRR7976310_3</name>
    <dbReference type="NCBI Taxonomy" id="2786681"/>
    <lineage>
        <taxon>Viruses</taxon>
        <taxon>Riboviria</taxon>
        <taxon>Orthornavirae</taxon>
        <taxon>Lenarviricota</taxon>
        <taxon>Leviviricetes</taxon>
        <taxon>Timlovirales</taxon>
        <taxon>Blumeviridae</taxon>
        <taxon>Pacehavirus</taxon>
        <taxon>Pacehavirus pelovivens</taxon>
    </lineage>
</organism>
<dbReference type="RefSeq" id="YP_010770215.1">
    <property type="nucleotide sequence ID" value="NC_074199.1"/>
</dbReference>
<protein>
    <submittedName>
        <fullName evidence="2">Uncharacterized protein</fullName>
    </submittedName>
</protein>
<dbReference type="KEGG" id="vg:80399468"/>
<gene>
    <name evidence="2" type="primary">SRR7976310_3_1</name>
</gene>
<proteinExistence type="predicted"/>
<feature type="region of interest" description="Disordered" evidence="1">
    <location>
        <begin position="46"/>
        <end position="65"/>
    </location>
</feature>
<dbReference type="GeneID" id="80399468"/>
<reference evidence="2" key="1">
    <citation type="submission" date="2020-09" db="EMBL/GenBank/DDBJ databases">
        <title>Leviviricetes taxonomy.</title>
        <authorList>
            <person name="Stockdale S.R."/>
            <person name="Callanan J."/>
            <person name="Adriaenssens E.M."/>
            <person name="Kuhn J.H."/>
            <person name="Rumnieks J."/>
            <person name="Shkoporov A."/>
            <person name="Draper L.A."/>
            <person name="Ross P."/>
            <person name="Hill C."/>
        </authorList>
    </citation>
    <scope>NUCLEOTIDE SEQUENCE</scope>
</reference>
<name>A0A8S5L565_9VIRU</name>
<keyword evidence="3" id="KW-1185">Reference proteome</keyword>